<dbReference type="InterPro" id="IPR050706">
    <property type="entry name" value="Cyclic-di-GMP_PDE-like"/>
</dbReference>
<evidence type="ECO:0000313" key="3">
    <source>
        <dbReference type="EMBL" id="TKI70239.1"/>
    </source>
</evidence>
<dbReference type="Gene3D" id="3.20.20.450">
    <property type="entry name" value="EAL domain"/>
    <property type="match status" value="1"/>
</dbReference>
<dbReference type="PROSITE" id="PS50883">
    <property type="entry name" value="EAL"/>
    <property type="match status" value="1"/>
</dbReference>
<dbReference type="PROSITE" id="PS50887">
    <property type="entry name" value="GGDEF"/>
    <property type="match status" value="1"/>
</dbReference>
<feature type="domain" description="EAL" evidence="1">
    <location>
        <begin position="168"/>
        <end position="406"/>
    </location>
</feature>
<dbReference type="PANTHER" id="PTHR33121:SF71">
    <property type="entry name" value="OXYGEN SENSOR PROTEIN DOSP"/>
    <property type="match status" value="1"/>
</dbReference>
<dbReference type="Proteomes" id="UP000309561">
    <property type="component" value="Unassembled WGS sequence"/>
</dbReference>
<dbReference type="CDD" id="cd01949">
    <property type="entry name" value="GGDEF"/>
    <property type="match status" value="1"/>
</dbReference>
<evidence type="ECO:0000259" key="2">
    <source>
        <dbReference type="PROSITE" id="PS50887"/>
    </source>
</evidence>
<dbReference type="SUPFAM" id="SSF141868">
    <property type="entry name" value="EAL domain-like"/>
    <property type="match status" value="1"/>
</dbReference>
<dbReference type="Pfam" id="PF00990">
    <property type="entry name" value="GGDEF"/>
    <property type="match status" value="1"/>
</dbReference>
<dbReference type="CDD" id="cd01948">
    <property type="entry name" value="EAL"/>
    <property type="match status" value="1"/>
</dbReference>
<dbReference type="InterPro" id="IPR001633">
    <property type="entry name" value="EAL_dom"/>
</dbReference>
<dbReference type="NCBIfam" id="TIGR00254">
    <property type="entry name" value="GGDEF"/>
    <property type="match status" value="1"/>
</dbReference>
<dbReference type="InterPro" id="IPR000160">
    <property type="entry name" value="GGDEF_dom"/>
</dbReference>
<evidence type="ECO:0000313" key="4">
    <source>
        <dbReference type="Proteomes" id="UP000309561"/>
    </source>
</evidence>
<accession>A0A4U2Z7M6</accession>
<gene>
    <name evidence="3" type="ORF">FCU45_02830</name>
</gene>
<dbReference type="GO" id="GO:0071111">
    <property type="term" value="F:cyclic-guanylate-specific phosphodiesterase activity"/>
    <property type="evidence" value="ECO:0007669"/>
    <property type="project" value="InterPro"/>
</dbReference>
<dbReference type="EMBL" id="SZPX01000002">
    <property type="protein sequence ID" value="TKI70239.1"/>
    <property type="molecule type" value="Genomic_DNA"/>
</dbReference>
<reference evidence="3 4" key="1">
    <citation type="submission" date="2019-04" db="EMBL/GenBank/DDBJ databases">
        <title>Sulfurimonas crateris sp. nov. a facultative anaerobic sulfur-oxidizing chemolithautotrophic bacterium isolated from a terrestrial mud vulcano.</title>
        <authorList>
            <person name="Ratnikova N.M."/>
            <person name="Slobodkin A.I."/>
            <person name="Merkel A.Y."/>
            <person name="Novikov A."/>
            <person name="Bonch-Osmolovskaya E.A."/>
            <person name="Slobodkina G.B."/>
        </authorList>
    </citation>
    <scope>NUCLEOTIDE SEQUENCE [LARGE SCALE GENOMIC DNA]</scope>
    <source>
        <strain evidence="3 4">SN118</strain>
    </source>
</reference>
<organism evidence="3 4">
    <name type="scientific">Sulfurimonas crateris</name>
    <dbReference type="NCBI Taxonomy" id="2574727"/>
    <lineage>
        <taxon>Bacteria</taxon>
        <taxon>Pseudomonadati</taxon>
        <taxon>Campylobacterota</taxon>
        <taxon>Epsilonproteobacteria</taxon>
        <taxon>Campylobacterales</taxon>
        <taxon>Sulfurimonadaceae</taxon>
        <taxon>Sulfurimonas</taxon>
    </lineage>
</organism>
<dbReference type="InterPro" id="IPR043128">
    <property type="entry name" value="Rev_trsase/Diguanyl_cyclase"/>
</dbReference>
<dbReference type="Pfam" id="PF00563">
    <property type="entry name" value="EAL"/>
    <property type="match status" value="1"/>
</dbReference>
<evidence type="ECO:0000259" key="1">
    <source>
        <dbReference type="PROSITE" id="PS50883"/>
    </source>
</evidence>
<dbReference type="PANTHER" id="PTHR33121">
    <property type="entry name" value="CYCLIC DI-GMP PHOSPHODIESTERASE PDEF"/>
    <property type="match status" value="1"/>
</dbReference>
<dbReference type="SMART" id="SM00267">
    <property type="entry name" value="GGDEF"/>
    <property type="match status" value="1"/>
</dbReference>
<name>A0A4U2Z7M6_9BACT</name>
<dbReference type="InterPro" id="IPR029787">
    <property type="entry name" value="Nucleotide_cyclase"/>
</dbReference>
<sequence>MQDINRDSLTSLPSRFALIEHLESLEHANVFLIDVDNFSNINSAYGFEIGDRALVEIARLIDIAKPLSSTLFRLNSDEFVLVCTEMMSSKKLSELASSLISFFDQTEVLALDDDTDIKISISIGIAIGRESGILSHARTAIKELREHKRASYKIYDPHSVFIKKQQENIYWIHKIKEAFENEQLVTYYQPIINNKTKRVEKYECLIRIRNNGTITPPIRFMEASRLTGTLTLLTKCVIEQSFKKFSTTEYEFSINITSTDLHLNYLEEYLLKCAKKYGINPSKVTLEMLEDISTINTPEILTQLNSLRYHGFKISIDDFGSQSSNFSRLLEFSPDYLKIDGSFIKNILNDKNSLVIVEAVVLLCKKSNIKVIAEFVHSAEVQAKVEELGVDYSQGYYFSEPKEELE</sequence>
<dbReference type="Gene3D" id="3.30.70.270">
    <property type="match status" value="1"/>
</dbReference>
<dbReference type="RefSeq" id="WP_137012087.1">
    <property type="nucleotide sequence ID" value="NZ_SZPX01000002.1"/>
</dbReference>
<feature type="domain" description="GGDEF" evidence="2">
    <location>
        <begin position="26"/>
        <end position="157"/>
    </location>
</feature>
<dbReference type="OrthoDB" id="9790732at2"/>
<dbReference type="SUPFAM" id="SSF55073">
    <property type="entry name" value="Nucleotide cyclase"/>
    <property type="match status" value="1"/>
</dbReference>
<keyword evidence="4" id="KW-1185">Reference proteome</keyword>
<proteinExistence type="predicted"/>
<dbReference type="AlphaFoldDB" id="A0A4U2Z7M6"/>
<comment type="caution">
    <text evidence="3">The sequence shown here is derived from an EMBL/GenBank/DDBJ whole genome shotgun (WGS) entry which is preliminary data.</text>
</comment>
<dbReference type="InterPro" id="IPR035919">
    <property type="entry name" value="EAL_sf"/>
</dbReference>
<protein>
    <submittedName>
        <fullName evidence="3">EAL domain-containing protein</fullName>
    </submittedName>
</protein>
<dbReference type="SMART" id="SM00052">
    <property type="entry name" value="EAL"/>
    <property type="match status" value="1"/>
</dbReference>